<keyword evidence="5 7" id="KW-0175">Coiled coil</keyword>
<feature type="region of interest" description="Disordered" evidence="8">
    <location>
        <begin position="250"/>
        <end position="340"/>
    </location>
</feature>
<evidence type="ECO:0000256" key="7">
    <source>
        <dbReference type="SAM" id="Coils"/>
    </source>
</evidence>
<keyword evidence="11" id="KW-1185">Reference proteome</keyword>
<dbReference type="Pfam" id="PF10267">
    <property type="entry name" value="Tmemb_cc2"/>
    <property type="match status" value="1"/>
</dbReference>
<evidence type="ECO:0000313" key="10">
    <source>
        <dbReference type="EMBL" id="BES94735.1"/>
    </source>
</evidence>
<proteinExistence type="inferred from homology"/>
<gene>
    <name evidence="10" type="ORF">NTJ_07544</name>
</gene>
<evidence type="ECO:0000256" key="9">
    <source>
        <dbReference type="SAM" id="Phobius"/>
    </source>
</evidence>
<sequence>MENLNVRCKSRSPSPAQNAAATSHQTTRESHVRPLRDAQSTGARSRSPLSYRHHERCSSTDATFMREMFTSQGSSSEEAGGPANATVDSGEVEETDSCALNGSLDFGDESDQRRAAIEQVFSKILRTKDLIKGEQTARDDNVNEYLKLASNADKTQVQRIKAVFEKKNQKSAQCIQQLQKKLESYNRKLRDLEAKASQSSSHHHHHRQPREVLRDVGQGLKSVMSKPREFASHLIRNKWGSVDNINALSRNGESDSLEDEKTHHGSATLPGGCSLGSGLKFTSEEGSECSSVTSESGPGGTGVHPLTGQTASPPSSTARGGGSAGGTAGSATGGVASPPPTMELIYAELRSRKHESDRLREKIEVMREAIQKEVAYLNQALVEERFRSERLEEQVNDLTELHQNEVENLKAAVTDMEEKVQYQSEERLRDIHDMLESCQTKISKMEHQQAQHQQYLTLEGLDNSNARALIVKLINVVLTVLQVVLLLVATVAGIVMPFLRTRLRVLSTTVLIIALIVVCKQWSEITTASQNFTSRLGGFLLLSRS</sequence>
<dbReference type="Proteomes" id="UP001307889">
    <property type="component" value="Chromosome 5"/>
</dbReference>
<feature type="compositionally biased region" description="Basic and acidic residues" evidence="8">
    <location>
        <begin position="26"/>
        <end position="36"/>
    </location>
</feature>
<comment type="similarity">
    <text evidence="2">Belongs to the TEX28 family.</text>
</comment>
<evidence type="ECO:0000256" key="5">
    <source>
        <dbReference type="ARBA" id="ARBA00023054"/>
    </source>
</evidence>
<dbReference type="PANTHER" id="PTHR17613:SF14">
    <property type="entry name" value="DEMENTIN, ISOFORM H"/>
    <property type="match status" value="1"/>
</dbReference>
<feature type="region of interest" description="Disordered" evidence="8">
    <location>
        <begin position="70"/>
        <end position="92"/>
    </location>
</feature>
<feature type="compositionally biased region" description="Polar residues" evidence="8">
    <location>
        <begin position="38"/>
        <end position="48"/>
    </location>
</feature>
<evidence type="ECO:0000256" key="1">
    <source>
        <dbReference type="ARBA" id="ARBA00004370"/>
    </source>
</evidence>
<evidence type="ECO:0000256" key="2">
    <source>
        <dbReference type="ARBA" id="ARBA00008108"/>
    </source>
</evidence>
<protein>
    <submittedName>
        <fullName evidence="10">Transmembrane and coiled-coil domains protein</fullName>
    </submittedName>
</protein>
<feature type="region of interest" description="Disordered" evidence="8">
    <location>
        <begin position="192"/>
        <end position="212"/>
    </location>
</feature>
<evidence type="ECO:0000256" key="8">
    <source>
        <dbReference type="SAM" id="MobiDB-lite"/>
    </source>
</evidence>
<organism evidence="10 11">
    <name type="scientific">Nesidiocoris tenuis</name>
    <dbReference type="NCBI Taxonomy" id="355587"/>
    <lineage>
        <taxon>Eukaryota</taxon>
        <taxon>Metazoa</taxon>
        <taxon>Ecdysozoa</taxon>
        <taxon>Arthropoda</taxon>
        <taxon>Hexapoda</taxon>
        <taxon>Insecta</taxon>
        <taxon>Pterygota</taxon>
        <taxon>Neoptera</taxon>
        <taxon>Paraneoptera</taxon>
        <taxon>Hemiptera</taxon>
        <taxon>Heteroptera</taxon>
        <taxon>Panheteroptera</taxon>
        <taxon>Cimicomorpha</taxon>
        <taxon>Miridae</taxon>
        <taxon>Dicyphina</taxon>
        <taxon>Nesidiocoris</taxon>
    </lineage>
</organism>
<keyword evidence="6 9" id="KW-0472">Membrane</keyword>
<evidence type="ECO:0000256" key="6">
    <source>
        <dbReference type="ARBA" id="ARBA00023136"/>
    </source>
</evidence>
<feature type="region of interest" description="Disordered" evidence="8">
    <location>
        <begin position="1"/>
        <end position="58"/>
    </location>
</feature>
<accession>A0ABN7AR89</accession>
<evidence type="ECO:0000313" key="11">
    <source>
        <dbReference type="Proteomes" id="UP001307889"/>
    </source>
</evidence>
<feature type="coiled-coil region" evidence="7">
    <location>
        <begin position="381"/>
        <end position="426"/>
    </location>
</feature>
<evidence type="ECO:0000256" key="4">
    <source>
        <dbReference type="ARBA" id="ARBA00022989"/>
    </source>
</evidence>
<feature type="transmembrane region" description="Helical" evidence="9">
    <location>
        <begin position="503"/>
        <end position="523"/>
    </location>
</feature>
<keyword evidence="4 9" id="KW-1133">Transmembrane helix</keyword>
<reference evidence="10 11" key="1">
    <citation type="submission" date="2023-09" db="EMBL/GenBank/DDBJ databases">
        <title>Nesidiocoris tenuis whole genome shotgun sequence.</title>
        <authorList>
            <person name="Shibata T."/>
            <person name="Shimoda M."/>
            <person name="Kobayashi T."/>
            <person name="Uehara T."/>
        </authorList>
    </citation>
    <scope>NUCLEOTIDE SEQUENCE [LARGE SCALE GENOMIC DNA]</scope>
    <source>
        <strain evidence="10 11">Japan</strain>
    </source>
</reference>
<evidence type="ECO:0000256" key="3">
    <source>
        <dbReference type="ARBA" id="ARBA00022692"/>
    </source>
</evidence>
<comment type="subcellular location">
    <subcellularLocation>
        <location evidence="1">Membrane</location>
    </subcellularLocation>
</comment>
<dbReference type="InterPro" id="IPR019394">
    <property type="entry name" value="TEX28/TMCC"/>
</dbReference>
<dbReference type="PANTHER" id="PTHR17613">
    <property type="entry name" value="CEREBRAL PROTEIN-11-RELATED"/>
    <property type="match status" value="1"/>
</dbReference>
<dbReference type="EMBL" id="AP028913">
    <property type="protein sequence ID" value="BES94735.1"/>
    <property type="molecule type" value="Genomic_DNA"/>
</dbReference>
<keyword evidence="3 9" id="KW-0812">Transmembrane</keyword>
<feature type="compositionally biased region" description="Polar residues" evidence="8">
    <location>
        <begin position="11"/>
        <end position="25"/>
    </location>
</feature>
<name>A0ABN7AR89_9HEMI</name>
<feature type="compositionally biased region" description="Gly residues" evidence="8">
    <location>
        <begin position="319"/>
        <end position="332"/>
    </location>
</feature>
<feature type="transmembrane region" description="Helical" evidence="9">
    <location>
        <begin position="473"/>
        <end position="496"/>
    </location>
</feature>